<gene>
    <name evidence="1" type="ORF">LTRI10_LOCUS19788</name>
</gene>
<keyword evidence="2" id="KW-1185">Reference proteome</keyword>
<protein>
    <submittedName>
        <fullName evidence="1">Uncharacterized protein</fullName>
    </submittedName>
</protein>
<dbReference type="Proteomes" id="UP001497516">
    <property type="component" value="Chromosome 3"/>
</dbReference>
<evidence type="ECO:0000313" key="2">
    <source>
        <dbReference type="Proteomes" id="UP001497516"/>
    </source>
</evidence>
<reference evidence="1 2" key="1">
    <citation type="submission" date="2024-04" db="EMBL/GenBank/DDBJ databases">
        <authorList>
            <person name="Fracassetti M."/>
        </authorList>
    </citation>
    <scope>NUCLEOTIDE SEQUENCE [LARGE SCALE GENOMIC DNA]</scope>
</reference>
<dbReference type="AlphaFoldDB" id="A0AAV2DXC4"/>
<evidence type="ECO:0000313" key="1">
    <source>
        <dbReference type="EMBL" id="CAL1378189.1"/>
    </source>
</evidence>
<dbReference type="EMBL" id="OZ034816">
    <property type="protein sequence ID" value="CAL1378189.1"/>
    <property type="molecule type" value="Genomic_DNA"/>
</dbReference>
<proteinExistence type="predicted"/>
<accession>A0AAV2DXC4</accession>
<sequence>MLPSQYSSFGEYGKVDARPPMVIFYTKRSSCGVMGYDRGTKGSEVSRSAKANIAFFHKTRFSVQVFWSALMGPQKHIKVVQLDLSASQRFPTSHH</sequence>
<name>A0AAV2DXC4_9ROSI</name>
<organism evidence="1 2">
    <name type="scientific">Linum trigynum</name>
    <dbReference type="NCBI Taxonomy" id="586398"/>
    <lineage>
        <taxon>Eukaryota</taxon>
        <taxon>Viridiplantae</taxon>
        <taxon>Streptophyta</taxon>
        <taxon>Embryophyta</taxon>
        <taxon>Tracheophyta</taxon>
        <taxon>Spermatophyta</taxon>
        <taxon>Magnoliopsida</taxon>
        <taxon>eudicotyledons</taxon>
        <taxon>Gunneridae</taxon>
        <taxon>Pentapetalae</taxon>
        <taxon>rosids</taxon>
        <taxon>fabids</taxon>
        <taxon>Malpighiales</taxon>
        <taxon>Linaceae</taxon>
        <taxon>Linum</taxon>
    </lineage>
</organism>